<comment type="subcellular location">
    <subcellularLocation>
        <location evidence="1">Nucleus</location>
    </subcellularLocation>
</comment>
<keyword evidence="12" id="KW-1185">Reference proteome</keyword>
<feature type="non-terminal residue" evidence="11">
    <location>
        <position position="219"/>
    </location>
</feature>
<evidence type="ECO:0000313" key="12">
    <source>
        <dbReference type="Proteomes" id="UP000053890"/>
    </source>
</evidence>
<keyword evidence="5" id="KW-0804">Transcription</keyword>
<evidence type="ECO:0000313" key="11">
    <source>
        <dbReference type="EMBL" id="KPV72545.1"/>
    </source>
</evidence>
<dbReference type="GO" id="GO:0003700">
    <property type="term" value="F:DNA-binding transcription factor activity"/>
    <property type="evidence" value="ECO:0007669"/>
    <property type="project" value="InterPro"/>
</dbReference>
<gene>
    <name evidence="11" type="ORF">RHOBADRAFT_17926</name>
</gene>
<accession>A0A0P9EZ78</accession>
<dbReference type="AlphaFoldDB" id="A0A0P9EZ78"/>
<dbReference type="EMBL" id="KQ474086">
    <property type="protein sequence ID" value="KPV72545.1"/>
    <property type="molecule type" value="Genomic_DNA"/>
</dbReference>
<sequence length="219" mass="24524">MELTLSSRQLPLAPPAQPVRAKPNKETAKNVPAFLTKLFTMVSDPGTDDLIRWSDDGESFFVPSADRMGTELLPLYFKHQNFGSFVRQLNMYGFHKVPHLQQGVLKRDNSEDGDMLEFCNANFQRGQPDLLCMIHRKVKTDGAVVPSAGSDGTLDLSSLITDLAAIRKHQTAISADLKELQARNHALWQEAVQSREKHKKQEETINKILRFLAGVFGGH</sequence>
<evidence type="ECO:0000256" key="9">
    <source>
        <dbReference type="SAM" id="MobiDB-lite"/>
    </source>
</evidence>
<dbReference type="GeneID" id="28972845"/>
<evidence type="ECO:0000256" key="3">
    <source>
        <dbReference type="ARBA" id="ARBA00023015"/>
    </source>
</evidence>
<evidence type="ECO:0000256" key="2">
    <source>
        <dbReference type="ARBA" id="ARBA00006403"/>
    </source>
</evidence>
<dbReference type="RefSeq" id="XP_018268594.1">
    <property type="nucleotide sequence ID" value="XM_018412396.1"/>
</dbReference>
<evidence type="ECO:0000259" key="10">
    <source>
        <dbReference type="SMART" id="SM00415"/>
    </source>
</evidence>
<evidence type="ECO:0000256" key="5">
    <source>
        <dbReference type="ARBA" id="ARBA00023163"/>
    </source>
</evidence>
<feature type="domain" description="HSF-type DNA-binding" evidence="10">
    <location>
        <begin position="30"/>
        <end position="137"/>
    </location>
</feature>
<dbReference type="SUPFAM" id="SSF46785">
    <property type="entry name" value="Winged helix' DNA-binding domain"/>
    <property type="match status" value="1"/>
</dbReference>
<dbReference type="InterPro" id="IPR036390">
    <property type="entry name" value="WH_DNA-bd_sf"/>
</dbReference>
<comment type="similarity">
    <text evidence="2 8">Belongs to the HSF family.</text>
</comment>
<dbReference type="PRINTS" id="PR00056">
    <property type="entry name" value="HSFDOMAIN"/>
</dbReference>
<reference evidence="11 12" key="1">
    <citation type="journal article" date="2015" name="Front. Microbiol.">
        <title>Genome sequence of the plant growth promoting endophytic yeast Rhodotorula graminis WP1.</title>
        <authorList>
            <person name="Firrincieli A."/>
            <person name="Otillar R."/>
            <person name="Salamov A."/>
            <person name="Schmutz J."/>
            <person name="Khan Z."/>
            <person name="Redman R.S."/>
            <person name="Fleck N.D."/>
            <person name="Lindquist E."/>
            <person name="Grigoriev I.V."/>
            <person name="Doty S.L."/>
        </authorList>
    </citation>
    <scope>NUCLEOTIDE SEQUENCE [LARGE SCALE GENOMIC DNA]</scope>
    <source>
        <strain evidence="11 12">WP1</strain>
    </source>
</reference>
<dbReference type="PANTHER" id="PTHR10015:SF427">
    <property type="entry name" value="HEAT SHOCK FACTOR PROTEIN"/>
    <property type="match status" value="1"/>
</dbReference>
<protein>
    <recommendedName>
        <fullName evidence="10">HSF-type DNA-binding domain-containing protein</fullName>
    </recommendedName>
</protein>
<proteinExistence type="inferred from homology"/>
<dbReference type="Pfam" id="PF00447">
    <property type="entry name" value="HSF_DNA-bind"/>
    <property type="match status" value="1"/>
</dbReference>
<comment type="subunit">
    <text evidence="7">Homotrimer. Homotrimerization increases the affinity of HSF1 to DNA. Interacts with transcriptional coregulator SSA1 on chromatin.</text>
</comment>
<dbReference type="GO" id="GO:0043565">
    <property type="term" value="F:sequence-specific DNA binding"/>
    <property type="evidence" value="ECO:0007669"/>
    <property type="project" value="InterPro"/>
</dbReference>
<dbReference type="Gene3D" id="1.10.10.10">
    <property type="entry name" value="Winged helix-like DNA-binding domain superfamily/Winged helix DNA-binding domain"/>
    <property type="match status" value="1"/>
</dbReference>
<dbReference type="PANTHER" id="PTHR10015">
    <property type="entry name" value="HEAT SHOCK TRANSCRIPTION FACTOR"/>
    <property type="match status" value="1"/>
</dbReference>
<dbReference type="GO" id="GO:0005634">
    <property type="term" value="C:nucleus"/>
    <property type="evidence" value="ECO:0007669"/>
    <property type="project" value="UniProtKB-SubCell"/>
</dbReference>
<evidence type="ECO:0000256" key="4">
    <source>
        <dbReference type="ARBA" id="ARBA00023125"/>
    </source>
</evidence>
<dbReference type="InterPro" id="IPR036388">
    <property type="entry name" value="WH-like_DNA-bd_sf"/>
</dbReference>
<dbReference type="OrthoDB" id="60033at2759"/>
<dbReference type="Proteomes" id="UP000053890">
    <property type="component" value="Unassembled WGS sequence"/>
</dbReference>
<dbReference type="FunFam" id="1.10.10.10:FF:000027">
    <property type="entry name" value="Heat shock transcription factor 1"/>
    <property type="match status" value="1"/>
</dbReference>
<dbReference type="SMART" id="SM00415">
    <property type="entry name" value="HSF"/>
    <property type="match status" value="1"/>
</dbReference>
<evidence type="ECO:0000256" key="6">
    <source>
        <dbReference type="ARBA" id="ARBA00023242"/>
    </source>
</evidence>
<feature type="region of interest" description="Disordered" evidence="9">
    <location>
        <begin position="1"/>
        <end position="27"/>
    </location>
</feature>
<keyword evidence="4" id="KW-0238">DNA-binding</keyword>
<organism evidence="11 12">
    <name type="scientific">Rhodotorula graminis (strain WP1)</name>
    <dbReference type="NCBI Taxonomy" id="578459"/>
    <lineage>
        <taxon>Eukaryota</taxon>
        <taxon>Fungi</taxon>
        <taxon>Dikarya</taxon>
        <taxon>Basidiomycota</taxon>
        <taxon>Pucciniomycotina</taxon>
        <taxon>Microbotryomycetes</taxon>
        <taxon>Sporidiobolales</taxon>
        <taxon>Sporidiobolaceae</taxon>
        <taxon>Rhodotorula</taxon>
    </lineage>
</organism>
<keyword evidence="3" id="KW-0805">Transcription regulation</keyword>
<evidence type="ECO:0000256" key="7">
    <source>
        <dbReference type="ARBA" id="ARBA00062171"/>
    </source>
</evidence>
<name>A0A0P9EZ78_RHOGW</name>
<evidence type="ECO:0000256" key="1">
    <source>
        <dbReference type="ARBA" id="ARBA00004123"/>
    </source>
</evidence>
<dbReference type="InterPro" id="IPR000232">
    <property type="entry name" value="HSF_DNA-bd"/>
</dbReference>
<keyword evidence="6" id="KW-0539">Nucleus</keyword>
<dbReference type="OMA" id="WNFEHPN"/>
<dbReference type="STRING" id="578459.A0A0P9EZ78"/>
<evidence type="ECO:0000256" key="8">
    <source>
        <dbReference type="RuleBase" id="RU004020"/>
    </source>
</evidence>